<keyword evidence="1" id="KW-0520">NAD</keyword>
<dbReference type="PROSITE" id="PS50305">
    <property type="entry name" value="SIRTUIN"/>
    <property type="match status" value="1"/>
</dbReference>
<dbReference type="InterPro" id="IPR029035">
    <property type="entry name" value="DHS-like_NAD/FAD-binding_dom"/>
</dbReference>
<organism evidence="4 5">
    <name type="scientific">Candidatus Desulfovibrio intestinipullorum</name>
    <dbReference type="NCBI Taxonomy" id="2838536"/>
    <lineage>
        <taxon>Bacteria</taxon>
        <taxon>Pseudomonadati</taxon>
        <taxon>Thermodesulfobacteriota</taxon>
        <taxon>Desulfovibrionia</taxon>
        <taxon>Desulfovibrionales</taxon>
        <taxon>Desulfovibrionaceae</taxon>
        <taxon>Desulfovibrio</taxon>
    </lineage>
</organism>
<comment type="caution">
    <text evidence="2">Lacks conserved residue(s) required for the propagation of feature annotation.</text>
</comment>
<evidence type="ECO:0000313" key="5">
    <source>
        <dbReference type="Proteomes" id="UP000886752"/>
    </source>
</evidence>
<dbReference type="Gene3D" id="3.40.50.1220">
    <property type="entry name" value="TPP-binding domain"/>
    <property type="match status" value="1"/>
</dbReference>
<dbReference type="InterPro" id="IPR026590">
    <property type="entry name" value="Ssirtuin_cat_dom"/>
</dbReference>
<dbReference type="EMBL" id="DXHV01000010">
    <property type="protein sequence ID" value="HIV99714.1"/>
    <property type="molecule type" value="Genomic_DNA"/>
</dbReference>
<reference evidence="4" key="1">
    <citation type="journal article" date="2021" name="PeerJ">
        <title>Extensive microbial diversity within the chicken gut microbiome revealed by metagenomics and culture.</title>
        <authorList>
            <person name="Gilroy R."/>
            <person name="Ravi A."/>
            <person name="Getino M."/>
            <person name="Pursley I."/>
            <person name="Horton D.L."/>
            <person name="Alikhan N.F."/>
            <person name="Baker D."/>
            <person name="Gharbi K."/>
            <person name="Hall N."/>
            <person name="Watson M."/>
            <person name="Adriaenssens E.M."/>
            <person name="Foster-Nyarko E."/>
            <person name="Jarju S."/>
            <person name="Secka A."/>
            <person name="Antonio M."/>
            <person name="Oren A."/>
            <person name="Chaudhuri R.R."/>
            <person name="La Ragione R."/>
            <person name="Hildebrand F."/>
            <person name="Pallen M.J."/>
        </authorList>
    </citation>
    <scope>NUCLEOTIDE SEQUENCE</scope>
    <source>
        <strain evidence="4">ChiHecec2B26-446</strain>
    </source>
</reference>
<dbReference type="Proteomes" id="UP000886752">
    <property type="component" value="Unassembled WGS sequence"/>
</dbReference>
<feature type="domain" description="Deacetylase sirtuin-type" evidence="3">
    <location>
        <begin position="4"/>
        <end position="235"/>
    </location>
</feature>
<accession>A0A9D1PVL9</accession>
<evidence type="ECO:0000256" key="2">
    <source>
        <dbReference type="PROSITE-ProRule" id="PRU00236"/>
    </source>
</evidence>
<dbReference type="SUPFAM" id="SSF52467">
    <property type="entry name" value="DHS-like NAD/FAD-binding domain"/>
    <property type="match status" value="1"/>
</dbReference>
<protein>
    <recommendedName>
        <fullName evidence="3">Deacetylase sirtuin-type domain-containing protein</fullName>
    </recommendedName>
</protein>
<evidence type="ECO:0000313" key="4">
    <source>
        <dbReference type="EMBL" id="HIV99714.1"/>
    </source>
</evidence>
<gene>
    <name evidence="4" type="ORF">H9894_00760</name>
</gene>
<evidence type="ECO:0000256" key="1">
    <source>
        <dbReference type="ARBA" id="ARBA00023027"/>
    </source>
</evidence>
<name>A0A9D1PVL9_9BACT</name>
<dbReference type="AlphaFoldDB" id="A0A9D1PVL9"/>
<reference evidence="4" key="2">
    <citation type="submission" date="2021-04" db="EMBL/GenBank/DDBJ databases">
        <authorList>
            <person name="Gilroy R."/>
        </authorList>
    </citation>
    <scope>NUCLEOTIDE SEQUENCE</scope>
    <source>
        <strain evidence="4">ChiHecec2B26-446</strain>
    </source>
</reference>
<comment type="caution">
    <text evidence="4">The sequence shown here is derived from an EMBL/GenBank/DDBJ whole genome shotgun (WGS) entry which is preliminary data.</text>
</comment>
<proteinExistence type="predicted"/>
<evidence type="ECO:0000259" key="3">
    <source>
        <dbReference type="PROSITE" id="PS50305"/>
    </source>
</evidence>
<sequence length="235" mass="26369">METATSQDQVLTRAAQVIQSASALLIGASNGLSIAEGYNIFADNALFQEQFGEFRTQYGFRSVLQGCFFEYPDPQERRRFFEHLVQLWITDYTPGPVMQALRSLVGSREHFIVTSNADRHLQKAGFAEENVFEIEGNFETMMNHTSAENRTMELARFINRHSDSNLVFLELGVGSGNPFIKEPFMNLCATLPNSFYLSFNLPQEIFLPHSIADRSLAVTGDLAQTLRALNALCPA</sequence>